<proteinExistence type="predicted"/>
<evidence type="ECO:0008006" key="4">
    <source>
        <dbReference type="Google" id="ProtNLM"/>
    </source>
</evidence>
<accession>A0ABV5LLW8</accession>
<dbReference type="Proteomes" id="UP001589753">
    <property type="component" value="Unassembled WGS sequence"/>
</dbReference>
<gene>
    <name evidence="2" type="ORF">ACFFUA_36810</name>
</gene>
<dbReference type="RefSeq" id="WP_051843235.1">
    <property type="nucleotide sequence ID" value="NZ_JBHMDI010000247.1"/>
</dbReference>
<dbReference type="EMBL" id="JBHMDI010000247">
    <property type="protein sequence ID" value="MFB9352894.1"/>
    <property type="molecule type" value="Genomic_DNA"/>
</dbReference>
<feature type="region of interest" description="Disordered" evidence="1">
    <location>
        <begin position="34"/>
        <end position="61"/>
    </location>
</feature>
<protein>
    <recommendedName>
        <fullName evidence="4">Lipoprotein</fullName>
    </recommendedName>
</protein>
<evidence type="ECO:0000256" key="1">
    <source>
        <dbReference type="SAM" id="MobiDB-lite"/>
    </source>
</evidence>
<name>A0ABV5LLW8_9ACTN</name>
<organism evidence="2 3">
    <name type="scientific">Streptomyces heliomycini</name>
    <dbReference type="NCBI Taxonomy" id="284032"/>
    <lineage>
        <taxon>Bacteria</taxon>
        <taxon>Bacillati</taxon>
        <taxon>Actinomycetota</taxon>
        <taxon>Actinomycetes</taxon>
        <taxon>Kitasatosporales</taxon>
        <taxon>Streptomycetaceae</taxon>
        <taxon>Streptomyces</taxon>
    </lineage>
</organism>
<comment type="caution">
    <text evidence="2">The sequence shown here is derived from an EMBL/GenBank/DDBJ whole genome shotgun (WGS) entry which is preliminary data.</text>
</comment>
<feature type="compositionally biased region" description="Low complexity" evidence="1">
    <location>
        <begin position="44"/>
        <end position="58"/>
    </location>
</feature>
<reference evidence="2 3" key="1">
    <citation type="submission" date="2024-09" db="EMBL/GenBank/DDBJ databases">
        <authorList>
            <person name="Sun Q."/>
            <person name="Mori K."/>
        </authorList>
    </citation>
    <scope>NUCLEOTIDE SEQUENCE [LARGE SCALE GENOMIC DNA]</scope>
    <source>
        <strain evidence="2 3">JCM 9767</strain>
    </source>
</reference>
<sequence length="172" mass="17983">MALVAHRDVTGGTTRHVMTLLGGGLSLLLLSGCSSSSDGEPESRPSASTPSASAAGRSPELEEQALEAVSNDTVDDADFVEAGSEDLADGIHARSSLDKGKSYQLAVVCMGKGETQMVVKYAKVEKRETLTCDGTVSYLRISDASDQLTLDVDAAANSTGAAAWRISRVRLY</sequence>
<dbReference type="PROSITE" id="PS51257">
    <property type="entry name" value="PROKAR_LIPOPROTEIN"/>
    <property type="match status" value="1"/>
</dbReference>
<keyword evidence="3" id="KW-1185">Reference proteome</keyword>
<evidence type="ECO:0000313" key="2">
    <source>
        <dbReference type="EMBL" id="MFB9352894.1"/>
    </source>
</evidence>
<evidence type="ECO:0000313" key="3">
    <source>
        <dbReference type="Proteomes" id="UP001589753"/>
    </source>
</evidence>